<accession>A0A0B1SIN2</accession>
<dbReference type="Pfam" id="PF01359">
    <property type="entry name" value="Transposase_1"/>
    <property type="match status" value="1"/>
</dbReference>
<name>A0A0B1SIN2_OESDE</name>
<reference evidence="2 3" key="1">
    <citation type="submission" date="2014-03" db="EMBL/GenBank/DDBJ databases">
        <title>Draft genome of the hookworm Oesophagostomum dentatum.</title>
        <authorList>
            <person name="Mitreva M."/>
        </authorList>
    </citation>
    <scope>NUCLEOTIDE SEQUENCE [LARGE SCALE GENOMIC DNA]</scope>
    <source>
        <strain evidence="2 3">OD-Hann</strain>
    </source>
</reference>
<dbReference type="EMBL" id="KN565070">
    <property type="protein sequence ID" value="KHJ85168.1"/>
    <property type="molecule type" value="Genomic_DNA"/>
</dbReference>
<evidence type="ECO:0000313" key="3">
    <source>
        <dbReference type="Proteomes" id="UP000053660"/>
    </source>
</evidence>
<dbReference type="GO" id="GO:0003676">
    <property type="term" value="F:nucleic acid binding"/>
    <property type="evidence" value="ECO:0007669"/>
    <property type="project" value="InterPro"/>
</dbReference>
<dbReference type="InterPro" id="IPR001888">
    <property type="entry name" value="Transposase_1"/>
</dbReference>
<evidence type="ECO:0000313" key="2">
    <source>
        <dbReference type="EMBL" id="KHJ85168.1"/>
    </source>
</evidence>
<proteinExistence type="predicted"/>
<sequence>MQRRQRQWLSRGEPGISTPKPELHLRKVMLSFTWATTSTVTSDVYCRQLGYVDLALRGKQDKIFPHDSARPHVAKLTQKEIPVFRISCSSPPTVFAGPGPSRNQLQEMIRSNLKCA</sequence>
<dbReference type="Proteomes" id="UP000053660">
    <property type="component" value="Unassembled WGS sequence"/>
</dbReference>
<feature type="region of interest" description="Disordered" evidence="1">
    <location>
        <begin position="1"/>
        <end position="20"/>
    </location>
</feature>
<dbReference type="Gene3D" id="3.30.420.10">
    <property type="entry name" value="Ribonuclease H-like superfamily/Ribonuclease H"/>
    <property type="match status" value="1"/>
</dbReference>
<dbReference type="InterPro" id="IPR036397">
    <property type="entry name" value="RNaseH_sf"/>
</dbReference>
<evidence type="ECO:0000256" key="1">
    <source>
        <dbReference type="SAM" id="MobiDB-lite"/>
    </source>
</evidence>
<gene>
    <name evidence="2" type="ORF">OESDEN_15110</name>
</gene>
<keyword evidence="3" id="KW-1185">Reference proteome</keyword>
<organism evidence="2 3">
    <name type="scientific">Oesophagostomum dentatum</name>
    <name type="common">Nodular worm</name>
    <dbReference type="NCBI Taxonomy" id="61180"/>
    <lineage>
        <taxon>Eukaryota</taxon>
        <taxon>Metazoa</taxon>
        <taxon>Ecdysozoa</taxon>
        <taxon>Nematoda</taxon>
        <taxon>Chromadorea</taxon>
        <taxon>Rhabditida</taxon>
        <taxon>Rhabditina</taxon>
        <taxon>Rhabditomorpha</taxon>
        <taxon>Strongyloidea</taxon>
        <taxon>Strongylidae</taxon>
        <taxon>Oesophagostomum</taxon>
    </lineage>
</organism>
<protein>
    <submittedName>
        <fullName evidence="2">Uncharacterized protein</fullName>
    </submittedName>
</protein>
<dbReference type="AlphaFoldDB" id="A0A0B1SIN2"/>